<sequence>MSSVSLPAAPALLRRGTPSWVATLVACVCAFMVVMDGAIVNIALPAMRQELALSAAQLQWVVDAYLLLLGGFMLLAARAGDLYGRRALLLWGLALFSLASLVGGMAQSAWVLLSARAVQGFAAAALATSPLAVIMAGHPKGAGRERAIGLWAACAALGSAFGVVAGGLLTSLYSWRWVMWVNVPVALLLMAVVGALLNPRAVDVRRQSLDVPGALSVTLALGALIFALAQSTRDGWNDPRVQAALGVAVLASVLFVVVQRRAPEPLVRLEILRLRNVPIGMLMIGGLGAVLTCSTYFLSQALQRVVGLDAWDTGLALLPLALALAVAAMLSRRLREAGCTRLPLFGGLISALGLAWLYGLPAQPSMLHDLLLPTLLTGVGCGLTLMSATQAVLSGVPQGDCGLAAGLQNAARQLGGAIGLALLVALAHGVSGDLAGTVPPVAAELAGYQAAFLAAALISCASALLSLALRHGES</sequence>
<feature type="transmembrane region" description="Helical" evidence="7">
    <location>
        <begin position="209"/>
        <end position="229"/>
    </location>
</feature>
<dbReference type="AlphaFoldDB" id="A0A1H4PHE9"/>
<feature type="transmembrane region" description="Helical" evidence="7">
    <location>
        <begin position="450"/>
        <end position="469"/>
    </location>
</feature>
<keyword evidence="10" id="KW-1185">Reference proteome</keyword>
<reference evidence="10" key="1">
    <citation type="submission" date="2016-10" db="EMBL/GenBank/DDBJ databases">
        <authorList>
            <person name="Varghese N."/>
            <person name="Submissions S."/>
        </authorList>
    </citation>
    <scope>NUCLEOTIDE SEQUENCE [LARGE SCALE GENOMIC DNA]</scope>
    <source>
        <strain evidence="10">DSM 9751</strain>
    </source>
</reference>
<feature type="transmembrane region" description="Helical" evidence="7">
    <location>
        <begin position="148"/>
        <end position="171"/>
    </location>
</feature>
<feature type="domain" description="Major facilitator superfamily (MFS) profile" evidence="8">
    <location>
        <begin position="22"/>
        <end position="474"/>
    </location>
</feature>
<dbReference type="GO" id="GO:0005886">
    <property type="term" value="C:plasma membrane"/>
    <property type="evidence" value="ECO:0007669"/>
    <property type="project" value="UniProtKB-SubCell"/>
</dbReference>
<organism evidence="9 10">
    <name type="scientific">Pseudomonas saponiphila</name>
    <dbReference type="NCBI Taxonomy" id="556534"/>
    <lineage>
        <taxon>Bacteria</taxon>
        <taxon>Pseudomonadati</taxon>
        <taxon>Pseudomonadota</taxon>
        <taxon>Gammaproteobacteria</taxon>
        <taxon>Pseudomonadales</taxon>
        <taxon>Pseudomonadaceae</taxon>
        <taxon>Pseudomonas</taxon>
    </lineage>
</organism>
<dbReference type="Proteomes" id="UP000198982">
    <property type="component" value="Unassembled WGS sequence"/>
</dbReference>
<gene>
    <name evidence="9" type="ORF">SAMN05216178_3321</name>
</gene>
<feature type="transmembrane region" description="Helical" evidence="7">
    <location>
        <begin position="279"/>
        <end position="298"/>
    </location>
</feature>
<feature type="transmembrane region" description="Helical" evidence="7">
    <location>
        <begin position="117"/>
        <end position="136"/>
    </location>
</feature>
<evidence type="ECO:0000313" key="9">
    <source>
        <dbReference type="EMBL" id="SEC06781.1"/>
    </source>
</evidence>
<feature type="transmembrane region" description="Helical" evidence="7">
    <location>
        <begin position="310"/>
        <end position="330"/>
    </location>
</feature>
<feature type="transmembrane region" description="Helical" evidence="7">
    <location>
        <begin position="342"/>
        <end position="359"/>
    </location>
</feature>
<evidence type="ECO:0000256" key="5">
    <source>
        <dbReference type="ARBA" id="ARBA00022989"/>
    </source>
</evidence>
<evidence type="ECO:0000256" key="4">
    <source>
        <dbReference type="ARBA" id="ARBA00022692"/>
    </source>
</evidence>
<dbReference type="Gene3D" id="1.20.1720.10">
    <property type="entry name" value="Multidrug resistance protein D"/>
    <property type="match status" value="1"/>
</dbReference>
<proteinExistence type="predicted"/>
<dbReference type="PANTHER" id="PTHR42718">
    <property type="entry name" value="MAJOR FACILITATOR SUPERFAMILY MULTIDRUG TRANSPORTER MFSC"/>
    <property type="match status" value="1"/>
</dbReference>
<evidence type="ECO:0000313" key="10">
    <source>
        <dbReference type="Proteomes" id="UP000198982"/>
    </source>
</evidence>
<dbReference type="RefSeq" id="WP_092315279.1">
    <property type="nucleotide sequence ID" value="NZ_FNTJ01000001.1"/>
</dbReference>
<dbReference type="GO" id="GO:0022857">
    <property type="term" value="F:transmembrane transporter activity"/>
    <property type="evidence" value="ECO:0007669"/>
    <property type="project" value="InterPro"/>
</dbReference>
<dbReference type="InterPro" id="IPR020846">
    <property type="entry name" value="MFS_dom"/>
</dbReference>
<evidence type="ECO:0000256" key="1">
    <source>
        <dbReference type="ARBA" id="ARBA00004651"/>
    </source>
</evidence>
<evidence type="ECO:0000256" key="6">
    <source>
        <dbReference type="ARBA" id="ARBA00023136"/>
    </source>
</evidence>
<feature type="transmembrane region" description="Helical" evidence="7">
    <location>
        <begin position="241"/>
        <end position="258"/>
    </location>
</feature>
<evidence type="ECO:0000256" key="2">
    <source>
        <dbReference type="ARBA" id="ARBA00022448"/>
    </source>
</evidence>
<dbReference type="CDD" id="cd17321">
    <property type="entry name" value="MFS_MMR_MDR_like"/>
    <property type="match status" value="1"/>
</dbReference>
<evidence type="ECO:0000259" key="8">
    <source>
        <dbReference type="PROSITE" id="PS50850"/>
    </source>
</evidence>
<comment type="subcellular location">
    <subcellularLocation>
        <location evidence="1">Cell membrane</location>
        <topology evidence="1">Multi-pass membrane protein</topology>
    </subcellularLocation>
</comment>
<feature type="transmembrane region" description="Helical" evidence="7">
    <location>
        <begin position="371"/>
        <end position="393"/>
    </location>
</feature>
<accession>A0A1H4PHE9</accession>
<feature type="transmembrane region" description="Helical" evidence="7">
    <location>
        <begin position="20"/>
        <end position="44"/>
    </location>
</feature>
<dbReference type="PRINTS" id="PR01036">
    <property type="entry name" value="TCRTETB"/>
</dbReference>
<name>A0A1H4PHE9_9PSED</name>
<dbReference type="Pfam" id="PF07690">
    <property type="entry name" value="MFS_1"/>
    <property type="match status" value="1"/>
</dbReference>
<keyword evidence="6 7" id="KW-0472">Membrane</keyword>
<protein>
    <submittedName>
        <fullName evidence="9">Drug resistance transporter, EmrB/QacA subfamily</fullName>
    </submittedName>
</protein>
<feature type="transmembrane region" description="Helical" evidence="7">
    <location>
        <begin position="88"/>
        <end position="111"/>
    </location>
</feature>
<dbReference type="EMBL" id="FNTJ01000001">
    <property type="protein sequence ID" value="SEC06781.1"/>
    <property type="molecule type" value="Genomic_DNA"/>
</dbReference>
<feature type="transmembrane region" description="Helical" evidence="7">
    <location>
        <begin position="414"/>
        <end position="430"/>
    </location>
</feature>
<dbReference type="Gene3D" id="1.20.1250.20">
    <property type="entry name" value="MFS general substrate transporter like domains"/>
    <property type="match status" value="1"/>
</dbReference>
<feature type="transmembrane region" description="Helical" evidence="7">
    <location>
        <begin position="177"/>
        <end position="197"/>
    </location>
</feature>
<keyword evidence="2" id="KW-0813">Transport</keyword>
<dbReference type="SUPFAM" id="SSF103473">
    <property type="entry name" value="MFS general substrate transporter"/>
    <property type="match status" value="1"/>
</dbReference>
<dbReference type="InterPro" id="IPR011701">
    <property type="entry name" value="MFS"/>
</dbReference>
<evidence type="ECO:0000256" key="3">
    <source>
        <dbReference type="ARBA" id="ARBA00022475"/>
    </source>
</evidence>
<keyword evidence="3" id="KW-1003">Cell membrane</keyword>
<keyword evidence="5 7" id="KW-1133">Transmembrane helix</keyword>
<dbReference type="PROSITE" id="PS50850">
    <property type="entry name" value="MFS"/>
    <property type="match status" value="1"/>
</dbReference>
<feature type="transmembrane region" description="Helical" evidence="7">
    <location>
        <begin position="56"/>
        <end position="76"/>
    </location>
</feature>
<dbReference type="PANTHER" id="PTHR42718:SF46">
    <property type="entry name" value="BLR6921 PROTEIN"/>
    <property type="match status" value="1"/>
</dbReference>
<keyword evidence="4 7" id="KW-0812">Transmembrane</keyword>
<evidence type="ECO:0000256" key="7">
    <source>
        <dbReference type="SAM" id="Phobius"/>
    </source>
</evidence>
<dbReference type="InterPro" id="IPR036259">
    <property type="entry name" value="MFS_trans_sf"/>
</dbReference>